<comment type="caution">
    <text evidence="2">The sequence shown here is derived from an EMBL/GenBank/DDBJ whole genome shotgun (WGS) entry which is preliminary data.</text>
</comment>
<keyword evidence="3" id="KW-1185">Reference proteome</keyword>
<accession>A0A2G9I796</accession>
<evidence type="ECO:0008006" key="4">
    <source>
        <dbReference type="Google" id="ProtNLM"/>
    </source>
</evidence>
<dbReference type="AlphaFoldDB" id="A0A2G9I796"/>
<reference evidence="3" key="1">
    <citation type="journal article" date="2018" name="Gigascience">
        <title>Genome assembly of the Pink Ipe (Handroanthus impetiginosus, Bignoniaceae), a highly valued, ecologically keystone Neotropical timber forest tree.</title>
        <authorList>
            <person name="Silva-Junior O.B."/>
            <person name="Grattapaglia D."/>
            <person name="Novaes E."/>
            <person name="Collevatti R.G."/>
        </authorList>
    </citation>
    <scope>NUCLEOTIDE SEQUENCE [LARGE SCALE GENOMIC DNA]</scope>
    <source>
        <strain evidence="3">cv. UFG-1</strain>
    </source>
</reference>
<dbReference type="EMBL" id="NKXS01000207">
    <property type="protein sequence ID" value="PIN25635.1"/>
    <property type="molecule type" value="Genomic_DNA"/>
</dbReference>
<evidence type="ECO:0000313" key="2">
    <source>
        <dbReference type="EMBL" id="PIN25635.1"/>
    </source>
</evidence>
<protein>
    <recommendedName>
        <fullName evidence="4">DUF4216 domain-containing protein</fullName>
    </recommendedName>
</protein>
<feature type="region of interest" description="Disordered" evidence="1">
    <location>
        <begin position="113"/>
        <end position="143"/>
    </location>
</feature>
<evidence type="ECO:0000256" key="1">
    <source>
        <dbReference type="SAM" id="MobiDB-lite"/>
    </source>
</evidence>
<name>A0A2G9I796_9LAMI</name>
<gene>
    <name evidence="2" type="ORF">CDL12_01621</name>
</gene>
<evidence type="ECO:0000313" key="3">
    <source>
        <dbReference type="Proteomes" id="UP000231279"/>
    </source>
</evidence>
<feature type="compositionally biased region" description="Acidic residues" evidence="1">
    <location>
        <begin position="121"/>
        <end position="130"/>
    </location>
</feature>
<dbReference type="Proteomes" id="UP000231279">
    <property type="component" value="Unassembled WGS sequence"/>
</dbReference>
<proteinExistence type="predicted"/>
<dbReference type="OrthoDB" id="912978at2759"/>
<organism evidence="2 3">
    <name type="scientific">Handroanthus impetiginosus</name>
    <dbReference type="NCBI Taxonomy" id="429701"/>
    <lineage>
        <taxon>Eukaryota</taxon>
        <taxon>Viridiplantae</taxon>
        <taxon>Streptophyta</taxon>
        <taxon>Embryophyta</taxon>
        <taxon>Tracheophyta</taxon>
        <taxon>Spermatophyta</taxon>
        <taxon>Magnoliopsida</taxon>
        <taxon>eudicotyledons</taxon>
        <taxon>Gunneridae</taxon>
        <taxon>Pentapetalae</taxon>
        <taxon>asterids</taxon>
        <taxon>lamiids</taxon>
        <taxon>Lamiales</taxon>
        <taxon>Bignoniaceae</taxon>
        <taxon>Crescentiina</taxon>
        <taxon>Tabebuia alliance</taxon>
        <taxon>Handroanthus</taxon>
    </lineage>
</organism>
<sequence>MEVVELEYCGYPIKKVILFLCNWFNPTPVYYVPYPKKIRDKINSWVVIKTKARGRVEIDEMQEVSYQNDIFTTIDTIMSDELCENPLDYSHLIENMNESNLLCNDRAISDDVDDEVKLNEDKDEDEDEIEDKATSEFGNSVEF</sequence>